<proteinExistence type="inferred from homology"/>
<dbReference type="SUPFAM" id="SSF53807">
    <property type="entry name" value="Helical backbone' metal receptor"/>
    <property type="match status" value="1"/>
</dbReference>
<feature type="region of interest" description="Disordered" evidence="5">
    <location>
        <begin position="38"/>
        <end position="60"/>
    </location>
</feature>
<comment type="caution">
    <text evidence="7">The sequence shown here is derived from an EMBL/GenBank/DDBJ whole genome shotgun (WGS) entry which is preliminary data.</text>
</comment>
<dbReference type="EMBL" id="WJXB01000023">
    <property type="protein sequence ID" value="MRN57268.1"/>
    <property type="molecule type" value="Genomic_DNA"/>
</dbReference>
<evidence type="ECO:0000313" key="7">
    <source>
        <dbReference type="EMBL" id="MRN57268.1"/>
    </source>
</evidence>
<keyword evidence="3" id="KW-0813">Transport</keyword>
<comment type="similarity">
    <text evidence="2">Belongs to the bacterial solute-binding protein 8 family.</text>
</comment>
<dbReference type="PANTHER" id="PTHR30532">
    <property type="entry name" value="IRON III DICITRATE-BINDING PERIPLASMIC PROTEIN"/>
    <property type="match status" value="1"/>
</dbReference>
<dbReference type="PROSITE" id="PS50983">
    <property type="entry name" value="FE_B12_PBP"/>
    <property type="match status" value="1"/>
</dbReference>
<dbReference type="Gene3D" id="3.40.50.1980">
    <property type="entry name" value="Nitrogenase molybdenum iron protein domain"/>
    <property type="match status" value="2"/>
</dbReference>
<name>A0A7X2HBV6_9BACL</name>
<evidence type="ECO:0000256" key="4">
    <source>
        <dbReference type="ARBA" id="ARBA00022729"/>
    </source>
</evidence>
<evidence type="ECO:0000256" key="3">
    <source>
        <dbReference type="ARBA" id="ARBA00022448"/>
    </source>
</evidence>
<dbReference type="Pfam" id="PF01497">
    <property type="entry name" value="Peripla_BP_2"/>
    <property type="match status" value="1"/>
</dbReference>
<keyword evidence="4" id="KW-0732">Signal</keyword>
<dbReference type="RefSeq" id="WP_154122753.1">
    <property type="nucleotide sequence ID" value="NZ_WJXB01000023.1"/>
</dbReference>
<organism evidence="7 8">
    <name type="scientific">Paenibacillus monticola</name>
    <dbReference type="NCBI Taxonomy" id="2666075"/>
    <lineage>
        <taxon>Bacteria</taxon>
        <taxon>Bacillati</taxon>
        <taxon>Bacillota</taxon>
        <taxon>Bacilli</taxon>
        <taxon>Bacillales</taxon>
        <taxon>Paenibacillaceae</taxon>
        <taxon>Paenibacillus</taxon>
    </lineage>
</organism>
<dbReference type="AlphaFoldDB" id="A0A7X2HBV6"/>
<evidence type="ECO:0000313" key="8">
    <source>
        <dbReference type="Proteomes" id="UP000463051"/>
    </source>
</evidence>
<evidence type="ECO:0000256" key="2">
    <source>
        <dbReference type="ARBA" id="ARBA00008814"/>
    </source>
</evidence>
<dbReference type="PROSITE" id="PS51257">
    <property type="entry name" value="PROKAR_LIPOPROTEIN"/>
    <property type="match status" value="1"/>
</dbReference>
<sequence>MRQVSSKYTRVFLVLIVLVGLFVMSACGNNSKVEESATSVIPAESSPASTSPVTSATPEATRTASAIESMVYTDFSGEITVPKNPQRIIDLTGSYAGNLLALGIKPVGFTQHALDNPYFEGKVDGIQSLGDGTSYEKVLTLAPDLIIGWNFMEDEVYEKFSKIAPVIRLEYGKYNYRDLLLEFGKLTNREQQAQNWVDSWNTKIADYSPKIQAVVGDKTVSILQPYAKGIYAFGDNYARGGEIIYGDFKLKAPKIIQEKAIDTHIGFAELSLELLPEYAGDFIFTSNWGWDDSDPNTVYDSSLWKNLPAVLNKHVYQIDPLGSYFNDPISLEAQLDLIVKGFLGKSKGL</sequence>
<dbReference type="Proteomes" id="UP000463051">
    <property type="component" value="Unassembled WGS sequence"/>
</dbReference>
<comment type="subcellular location">
    <subcellularLocation>
        <location evidence="1">Cell envelope</location>
    </subcellularLocation>
</comment>
<dbReference type="InterPro" id="IPR051313">
    <property type="entry name" value="Bact_iron-sidero_bind"/>
</dbReference>
<feature type="domain" description="Fe/B12 periplasmic-binding" evidence="6">
    <location>
        <begin position="87"/>
        <end position="346"/>
    </location>
</feature>
<evidence type="ECO:0000259" key="6">
    <source>
        <dbReference type="PROSITE" id="PS50983"/>
    </source>
</evidence>
<evidence type="ECO:0000256" key="1">
    <source>
        <dbReference type="ARBA" id="ARBA00004196"/>
    </source>
</evidence>
<dbReference type="CDD" id="cd01138">
    <property type="entry name" value="FeuA"/>
    <property type="match status" value="1"/>
</dbReference>
<evidence type="ECO:0000256" key="5">
    <source>
        <dbReference type="SAM" id="MobiDB-lite"/>
    </source>
</evidence>
<dbReference type="PANTHER" id="PTHR30532:SF26">
    <property type="entry name" value="IRON(3+)-HYDROXAMATE-BINDING PROTEIN FHUD"/>
    <property type="match status" value="1"/>
</dbReference>
<gene>
    <name evidence="7" type="ORF">GJB61_30510</name>
</gene>
<dbReference type="GO" id="GO:0030288">
    <property type="term" value="C:outer membrane-bounded periplasmic space"/>
    <property type="evidence" value="ECO:0007669"/>
    <property type="project" value="TreeGrafter"/>
</dbReference>
<reference evidence="7 8" key="1">
    <citation type="submission" date="2019-11" db="EMBL/GenBank/DDBJ databases">
        <title>Paenibacillus monticola sp. nov., a novel PGPR strain isolated from mountain sample in China.</title>
        <authorList>
            <person name="Zhao Q."/>
            <person name="Li H.-P."/>
            <person name="Zhang J.-L."/>
        </authorList>
    </citation>
    <scope>NUCLEOTIDE SEQUENCE [LARGE SCALE GENOMIC DNA]</scope>
    <source>
        <strain evidence="7 8">LC-T2</strain>
    </source>
</reference>
<dbReference type="InterPro" id="IPR002491">
    <property type="entry name" value="ABC_transptr_periplasmic_BD"/>
</dbReference>
<keyword evidence="8" id="KW-1185">Reference proteome</keyword>
<protein>
    <submittedName>
        <fullName evidence="7">ABC transporter substrate-binding protein</fullName>
    </submittedName>
</protein>
<feature type="compositionally biased region" description="Low complexity" evidence="5">
    <location>
        <begin position="42"/>
        <end position="60"/>
    </location>
</feature>
<dbReference type="GO" id="GO:1901678">
    <property type="term" value="P:iron coordination entity transport"/>
    <property type="evidence" value="ECO:0007669"/>
    <property type="project" value="UniProtKB-ARBA"/>
</dbReference>
<accession>A0A7X2HBV6</accession>